<dbReference type="PANTHER" id="PTHR46332:SF5">
    <property type="entry name" value="ASPARTATE BETA-HYDROXYLASE DOMAIN CONTAINING 2"/>
    <property type="match status" value="1"/>
</dbReference>
<dbReference type="Gene3D" id="3.40.50.150">
    <property type="entry name" value="Vaccinia Virus protein VP39"/>
    <property type="match status" value="1"/>
</dbReference>
<evidence type="ECO:0000256" key="2">
    <source>
        <dbReference type="ARBA" id="ARBA00022964"/>
    </source>
</evidence>
<gene>
    <name evidence="7" type="ORF">ACHHYP_16866</name>
</gene>
<evidence type="ECO:0000259" key="5">
    <source>
        <dbReference type="Pfam" id="PF05118"/>
    </source>
</evidence>
<dbReference type="GO" id="GO:0008757">
    <property type="term" value="F:S-adenosylmethionine-dependent methyltransferase activity"/>
    <property type="evidence" value="ECO:0007669"/>
    <property type="project" value="InterPro"/>
</dbReference>
<evidence type="ECO:0000313" key="7">
    <source>
        <dbReference type="EMBL" id="OQR81005.1"/>
    </source>
</evidence>
<feature type="domain" description="Aspartyl/asparaginy/proline hydroxylase" evidence="5">
    <location>
        <begin position="314"/>
        <end position="476"/>
    </location>
</feature>
<evidence type="ECO:0000256" key="4">
    <source>
        <dbReference type="SAM" id="MobiDB-lite"/>
    </source>
</evidence>
<evidence type="ECO:0000259" key="6">
    <source>
        <dbReference type="Pfam" id="PF08241"/>
    </source>
</evidence>
<dbReference type="SUPFAM" id="SSF51197">
    <property type="entry name" value="Clavaminate synthase-like"/>
    <property type="match status" value="1"/>
</dbReference>
<feature type="domain" description="Methyltransferase type 11" evidence="6">
    <location>
        <begin position="66"/>
        <end position="165"/>
    </location>
</feature>
<dbReference type="CDD" id="cd02440">
    <property type="entry name" value="AdoMet_MTases"/>
    <property type="match status" value="1"/>
</dbReference>
<dbReference type="EMBL" id="JNBR01002845">
    <property type="protein sequence ID" value="OQR81005.1"/>
    <property type="molecule type" value="Genomic_DNA"/>
</dbReference>
<dbReference type="InterPro" id="IPR027443">
    <property type="entry name" value="IPNS-like_sf"/>
</dbReference>
<dbReference type="Proteomes" id="UP000243579">
    <property type="component" value="Unassembled WGS sequence"/>
</dbReference>
<accession>A0A1V9Y5K0</accession>
<comment type="similarity">
    <text evidence="1">Belongs to the aspartyl/asparaginyl beta-hydroxylase family.</text>
</comment>
<evidence type="ECO:0000313" key="8">
    <source>
        <dbReference type="Proteomes" id="UP000243579"/>
    </source>
</evidence>
<dbReference type="STRING" id="1202772.A0A1V9Y5K0"/>
<evidence type="ECO:0000256" key="3">
    <source>
        <dbReference type="ARBA" id="ARBA00023002"/>
    </source>
</evidence>
<sequence length="505" mass="55439">MRDYDAFYGSDAVAKGFLPYCNMGLHPAEAKPVDVPTAHMAQLYRGLLKLPPVAAVAGDAARLHVLDVGCGLGAGLTVVEKMLAAWTDAPISVVGVDKCPTAVKMHKKLFGKKHKVLPYDVEARMTAFSRGRFDVVLGVQSLQECTPAALPELCRVLKPHGLLLIADFTTHGQSFDFLHALQTHSHFKLLHHQDVSFGATIAAKGSSIGLRTVLNECVQDAALRAAMADMLALKKTPLYEDVRLGNVQYGLFCFEYVPPSEASLDPEPLSSDDENSCGDDDSDDYSSDEEIDDSKNPSYYDFEEIYPELRLLQANYEVIRDEALQAQLAHDWPNWPEDHYIGEDGEWRVFPLCYTFPAWDASKTTWVGATCAQCPATVALLRQIPGLRTALFSNLGPQTTLGAHRGWADLANDILRCHVGLAVPPGEDTCCIVVDGEARAQANGRVLVFDDSKLHYAFNNHPTASRCILIVDLYRPAHLPRGMARGGHTDELDAFIEQYNAAMNP</sequence>
<dbReference type="Pfam" id="PF08241">
    <property type="entry name" value="Methyltransf_11"/>
    <property type="match status" value="1"/>
</dbReference>
<dbReference type="OrthoDB" id="438431at2759"/>
<organism evidence="7 8">
    <name type="scientific">Achlya hypogyna</name>
    <name type="common">Oomycete</name>
    <name type="synonym">Protoachlya hypogyna</name>
    <dbReference type="NCBI Taxonomy" id="1202772"/>
    <lineage>
        <taxon>Eukaryota</taxon>
        <taxon>Sar</taxon>
        <taxon>Stramenopiles</taxon>
        <taxon>Oomycota</taxon>
        <taxon>Saprolegniomycetes</taxon>
        <taxon>Saprolegniales</taxon>
        <taxon>Achlyaceae</taxon>
        <taxon>Achlya</taxon>
    </lineage>
</organism>
<dbReference type="GO" id="GO:0016020">
    <property type="term" value="C:membrane"/>
    <property type="evidence" value="ECO:0007669"/>
    <property type="project" value="TreeGrafter"/>
</dbReference>
<name>A0A1V9Y5K0_ACHHY</name>
<dbReference type="InterPro" id="IPR051821">
    <property type="entry name" value="Asp/Asn_beta-hydroxylase"/>
</dbReference>
<dbReference type="SUPFAM" id="SSF53335">
    <property type="entry name" value="S-adenosyl-L-methionine-dependent methyltransferases"/>
    <property type="match status" value="1"/>
</dbReference>
<dbReference type="InterPro" id="IPR007803">
    <property type="entry name" value="Asp/Arg/Pro-Hydrxlase"/>
</dbReference>
<evidence type="ECO:0008006" key="9">
    <source>
        <dbReference type="Google" id="ProtNLM"/>
    </source>
</evidence>
<dbReference type="Gene3D" id="2.60.120.330">
    <property type="entry name" value="B-lactam Antibiotic, Isopenicillin N Synthase, Chain"/>
    <property type="match status" value="1"/>
</dbReference>
<dbReference type="PANTHER" id="PTHR46332">
    <property type="entry name" value="ASPARTATE BETA-HYDROXYLASE DOMAIN-CONTAINING PROTEIN 2"/>
    <property type="match status" value="1"/>
</dbReference>
<proteinExistence type="inferred from homology"/>
<protein>
    <recommendedName>
        <fullName evidence="9">Aspartyl/asparaginy/proline hydroxylase domain-containing protein</fullName>
    </recommendedName>
</protein>
<comment type="caution">
    <text evidence="7">The sequence shown here is derived from an EMBL/GenBank/DDBJ whole genome shotgun (WGS) entry which is preliminary data.</text>
</comment>
<dbReference type="Pfam" id="PF05118">
    <property type="entry name" value="Asp_Arg_Hydrox"/>
    <property type="match status" value="1"/>
</dbReference>
<feature type="region of interest" description="Disordered" evidence="4">
    <location>
        <begin position="263"/>
        <end position="297"/>
    </location>
</feature>
<dbReference type="GO" id="GO:0051213">
    <property type="term" value="F:dioxygenase activity"/>
    <property type="evidence" value="ECO:0007669"/>
    <property type="project" value="UniProtKB-KW"/>
</dbReference>
<dbReference type="InterPro" id="IPR029063">
    <property type="entry name" value="SAM-dependent_MTases_sf"/>
</dbReference>
<keyword evidence="3" id="KW-0560">Oxidoreductase</keyword>
<keyword evidence="8" id="KW-1185">Reference proteome</keyword>
<feature type="compositionally biased region" description="Acidic residues" evidence="4">
    <location>
        <begin position="270"/>
        <end position="292"/>
    </location>
</feature>
<reference evidence="7 8" key="1">
    <citation type="journal article" date="2014" name="Genome Biol. Evol.">
        <title>The secreted proteins of Achlya hypogyna and Thraustotheca clavata identify the ancestral oomycete secretome and reveal gene acquisitions by horizontal gene transfer.</title>
        <authorList>
            <person name="Misner I."/>
            <person name="Blouin N."/>
            <person name="Leonard G."/>
            <person name="Richards T.A."/>
            <person name="Lane C.E."/>
        </authorList>
    </citation>
    <scope>NUCLEOTIDE SEQUENCE [LARGE SCALE GENOMIC DNA]</scope>
    <source>
        <strain evidence="7 8">ATCC 48635</strain>
    </source>
</reference>
<dbReference type="AlphaFoldDB" id="A0A1V9Y5K0"/>
<keyword evidence="2" id="KW-0223">Dioxygenase</keyword>
<dbReference type="InterPro" id="IPR013216">
    <property type="entry name" value="Methyltransf_11"/>
</dbReference>
<evidence type="ECO:0000256" key="1">
    <source>
        <dbReference type="ARBA" id="ARBA00007730"/>
    </source>
</evidence>